<protein>
    <submittedName>
        <fullName evidence="2">Uncharacterized protein</fullName>
    </submittedName>
</protein>
<gene>
    <name evidence="2" type="ORF">RNC47_34885</name>
</gene>
<evidence type="ECO:0000313" key="3">
    <source>
        <dbReference type="Proteomes" id="UP001183420"/>
    </source>
</evidence>
<sequence>PTPPPEPSEAAPPPPPAEPAPPPAPAAPSPEPPAEEPEPTPAEPSPSPSPTGLPPVAGLELPVDGDPPDPGGSLVTRTLLVVAPAVLAAAVLRPRSRAGGPSRSSAS</sequence>
<dbReference type="EMBL" id="JAVREM010000115">
    <property type="protein sequence ID" value="MDT0323500.1"/>
    <property type="molecule type" value="Genomic_DNA"/>
</dbReference>
<accession>A0ABU2M0W7</accession>
<feature type="compositionally biased region" description="Pro residues" evidence="1">
    <location>
        <begin position="39"/>
        <end position="53"/>
    </location>
</feature>
<keyword evidence="3" id="KW-1185">Reference proteome</keyword>
<name>A0ABU2M0W7_9ACTN</name>
<feature type="non-terminal residue" evidence="2">
    <location>
        <position position="1"/>
    </location>
</feature>
<reference evidence="3" key="1">
    <citation type="submission" date="2023-07" db="EMBL/GenBank/DDBJ databases">
        <title>30 novel species of actinomycetes from the DSMZ collection.</title>
        <authorList>
            <person name="Nouioui I."/>
        </authorList>
    </citation>
    <scope>NUCLEOTIDE SEQUENCE [LARGE SCALE GENOMIC DNA]</scope>
    <source>
        <strain evidence="3">DSM 44918</strain>
    </source>
</reference>
<comment type="caution">
    <text evidence="2">The sequence shown here is derived from an EMBL/GenBank/DDBJ whole genome shotgun (WGS) entry which is preliminary data.</text>
</comment>
<feature type="region of interest" description="Disordered" evidence="1">
    <location>
        <begin position="1"/>
        <end position="74"/>
    </location>
</feature>
<evidence type="ECO:0000313" key="2">
    <source>
        <dbReference type="EMBL" id="MDT0323500.1"/>
    </source>
</evidence>
<feature type="compositionally biased region" description="Pro residues" evidence="1">
    <location>
        <begin position="1"/>
        <end position="32"/>
    </location>
</feature>
<dbReference type="PRINTS" id="PR01217">
    <property type="entry name" value="PRICHEXTENSN"/>
</dbReference>
<proteinExistence type="predicted"/>
<evidence type="ECO:0000256" key="1">
    <source>
        <dbReference type="SAM" id="MobiDB-lite"/>
    </source>
</evidence>
<dbReference type="Proteomes" id="UP001183420">
    <property type="component" value="Unassembled WGS sequence"/>
</dbReference>
<organism evidence="2 3">
    <name type="scientific">Streptomyces millisiae</name>
    <dbReference type="NCBI Taxonomy" id="3075542"/>
    <lineage>
        <taxon>Bacteria</taxon>
        <taxon>Bacillati</taxon>
        <taxon>Actinomycetota</taxon>
        <taxon>Actinomycetes</taxon>
        <taxon>Kitasatosporales</taxon>
        <taxon>Streptomycetaceae</taxon>
        <taxon>Streptomyces</taxon>
    </lineage>
</organism>